<feature type="region of interest" description="Disordered" evidence="1">
    <location>
        <begin position="28"/>
        <end position="71"/>
    </location>
</feature>
<evidence type="ECO:0000313" key="2">
    <source>
        <dbReference type="EMBL" id="KAL2746309.1"/>
    </source>
</evidence>
<protein>
    <submittedName>
        <fullName evidence="2">Uncharacterized protein</fullName>
    </submittedName>
</protein>
<name>A0ABD2CNN6_VESMC</name>
<evidence type="ECO:0000313" key="3">
    <source>
        <dbReference type="Proteomes" id="UP001607303"/>
    </source>
</evidence>
<organism evidence="2 3">
    <name type="scientific">Vespula maculifrons</name>
    <name type="common">Eastern yellow jacket</name>
    <name type="synonym">Wasp</name>
    <dbReference type="NCBI Taxonomy" id="7453"/>
    <lineage>
        <taxon>Eukaryota</taxon>
        <taxon>Metazoa</taxon>
        <taxon>Ecdysozoa</taxon>
        <taxon>Arthropoda</taxon>
        <taxon>Hexapoda</taxon>
        <taxon>Insecta</taxon>
        <taxon>Pterygota</taxon>
        <taxon>Neoptera</taxon>
        <taxon>Endopterygota</taxon>
        <taxon>Hymenoptera</taxon>
        <taxon>Apocrita</taxon>
        <taxon>Aculeata</taxon>
        <taxon>Vespoidea</taxon>
        <taxon>Vespidae</taxon>
        <taxon>Vespinae</taxon>
        <taxon>Vespula</taxon>
    </lineage>
</organism>
<dbReference type="Proteomes" id="UP001607303">
    <property type="component" value="Unassembled WGS sequence"/>
</dbReference>
<evidence type="ECO:0000256" key="1">
    <source>
        <dbReference type="SAM" id="MobiDB-lite"/>
    </source>
</evidence>
<sequence length="109" mass="12520">MSLIEIVGELEARSRHVEISNSRRCVVEGKRHVDDEEDDNNSRDHNEVVDKDENDDDDDDDDDGDDNDDQGVALFPRLKKIFSDAFWARYRRATTLSSRGLPIIEGSRE</sequence>
<accession>A0ABD2CNN6</accession>
<dbReference type="EMBL" id="JAYRBN010000037">
    <property type="protein sequence ID" value="KAL2746309.1"/>
    <property type="molecule type" value="Genomic_DNA"/>
</dbReference>
<proteinExistence type="predicted"/>
<feature type="compositionally biased region" description="Basic and acidic residues" evidence="1">
    <location>
        <begin position="28"/>
        <end position="51"/>
    </location>
</feature>
<dbReference type="AlphaFoldDB" id="A0ABD2CNN6"/>
<keyword evidence="3" id="KW-1185">Reference proteome</keyword>
<reference evidence="2 3" key="1">
    <citation type="journal article" date="2024" name="Ann. Entomol. Soc. Am.">
        <title>Genomic analyses of the southern and eastern yellowjacket wasps (Hymenoptera: Vespidae) reveal evolutionary signatures of social life.</title>
        <authorList>
            <person name="Catto M.A."/>
            <person name="Caine P.B."/>
            <person name="Orr S.E."/>
            <person name="Hunt B.G."/>
            <person name="Goodisman M.A.D."/>
        </authorList>
    </citation>
    <scope>NUCLEOTIDE SEQUENCE [LARGE SCALE GENOMIC DNA]</scope>
    <source>
        <strain evidence="2">232</strain>
        <tissue evidence="2">Head and thorax</tissue>
    </source>
</reference>
<feature type="compositionally biased region" description="Acidic residues" evidence="1">
    <location>
        <begin position="52"/>
        <end position="69"/>
    </location>
</feature>
<comment type="caution">
    <text evidence="2">The sequence shown here is derived from an EMBL/GenBank/DDBJ whole genome shotgun (WGS) entry which is preliminary data.</text>
</comment>
<gene>
    <name evidence="2" type="ORF">V1477_004679</name>
</gene>